<sequence length="64" mass="7348">MYIRSQYTLRTVPSFSYLLLQFPHTGTSGNHIVLIVTKAPKEEKKKKKKQRRLSDQNNALGGET</sequence>
<evidence type="ECO:0000313" key="3">
    <source>
        <dbReference type="Proteomes" id="UP000009886"/>
    </source>
</evidence>
<proteinExistence type="predicted"/>
<dbReference type="HOGENOM" id="CLU_2868371_0_0_1"/>
<gene>
    <name evidence="2" type="ORF">PDIP_72030</name>
</gene>
<reference evidence="3" key="1">
    <citation type="journal article" date="2012" name="BMC Genomics">
        <title>Genome sequence of the necrotrophic fungus Penicillium digitatum, the main postharvest pathogen of citrus.</title>
        <authorList>
            <person name="Marcet-Houben M."/>
            <person name="Ballester A.-R."/>
            <person name="de la Fuente B."/>
            <person name="Harries E."/>
            <person name="Marcos J.F."/>
            <person name="Gonzalez-Candelas L."/>
            <person name="Gabaldon T."/>
        </authorList>
    </citation>
    <scope>NUCLEOTIDE SEQUENCE [LARGE SCALE GENOMIC DNA]</scope>
    <source>
        <strain evidence="3">Pd1 / CECT 20795</strain>
    </source>
</reference>
<evidence type="ECO:0000256" key="1">
    <source>
        <dbReference type="SAM" id="MobiDB-lite"/>
    </source>
</evidence>
<feature type="region of interest" description="Disordered" evidence="1">
    <location>
        <begin position="41"/>
        <end position="64"/>
    </location>
</feature>
<evidence type="ECO:0000313" key="2">
    <source>
        <dbReference type="EMBL" id="EKV07825.1"/>
    </source>
</evidence>
<dbReference type="Proteomes" id="UP000009886">
    <property type="component" value="Unassembled WGS sequence"/>
</dbReference>
<dbReference type="EMBL" id="AKCU01000452">
    <property type="protein sequence ID" value="EKV07825.1"/>
    <property type="molecule type" value="Genomic_DNA"/>
</dbReference>
<dbReference type="OrthoDB" id="10514766at2759"/>
<name>K9FEJ5_PEND1</name>
<organism evidence="2 3">
    <name type="scientific">Penicillium digitatum (strain Pd1 / CECT 20795)</name>
    <name type="common">Green mold</name>
    <dbReference type="NCBI Taxonomy" id="1170230"/>
    <lineage>
        <taxon>Eukaryota</taxon>
        <taxon>Fungi</taxon>
        <taxon>Dikarya</taxon>
        <taxon>Ascomycota</taxon>
        <taxon>Pezizomycotina</taxon>
        <taxon>Eurotiomycetes</taxon>
        <taxon>Eurotiomycetidae</taxon>
        <taxon>Eurotiales</taxon>
        <taxon>Aspergillaceae</taxon>
        <taxon>Penicillium</taxon>
    </lineage>
</organism>
<comment type="caution">
    <text evidence="2">The sequence shown here is derived from an EMBL/GenBank/DDBJ whole genome shotgun (WGS) entry which is preliminary data.</text>
</comment>
<dbReference type="AlphaFoldDB" id="K9FEJ5"/>
<accession>K9FEJ5</accession>
<dbReference type="KEGG" id="pdp:PDIP_72030"/>
<feature type="compositionally biased region" description="Polar residues" evidence="1">
    <location>
        <begin position="55"/>
        <end position="64"/>
    </location>
</feature>
<dbReference type="VEuPathDB" id="FungiDB:PDIP_72030"/>
<protein>
    <submittedName>
        <fullName evidence="2">Uncharacterized protein</fullName>
    </submittedName>
</protein>